<reference evidence="6" key="1">
    <citation type="journal article" date="2019" name="Int. J. Syst. Evol. Microbiol.">
        <title>The Global Catalogue of Microorganisms (GCM) 10K type strain sequencing project: providing services to taxonomists for standard genome sequencing and annotation.</title>
        <authorList>
            <consortium name="The Broad Institute Genomics Platform"/>
            <consortium name="The Broad Institute Genome Sequencing Center for Infectious Disease"/>
            <person name="Wu L."/>
            <person name="Ma J."/>
        </authorList>
    </citation>
    <scope>NUCLEOTIDE SEQUENCE [LARGE SCALE GENOMIC DNA]</scope>
    <source>
        <strain evidence="6">NBRC 15640</strain>
    </source>
</reference>
<feature type="compositionally biased region" description="Pro residues" evidence="1">
    <location>
        <begin position="402"/>
        <end position="412"/>
    </location>
</feature>
<feature type="domain" description="Large polyvalent protein-associated" evidence="3">
    <location>
        <begin position="589"/>
        <end position="731"/>
    </location>
</feature>
<accession>A0AAV5NQM8</accession>
<evidence type="ECO:0000256" key="1">
    <source>
        <dbReference type="SAM" id="MobiDB-lite"/>
    </source>
</evidence>
<evidence type="ECO:0000313" key="5">
    <source>
        <dbReference type="EMBL" id="GLQ72921.1"/>
    </source>
</evidence>
<protein>
    <recommendedName>
        <fullName evidence="7">Large polyvalent protein-associated domain-containing protein</fullName>
    </recommendedName>
</protein>
<dbReference type="RefSeq" id="WP_126608516.1">
    <property type="nucleotide sequence ID" value="NZ_AP025145.1"/>
</dbReference>
<dbReference type="Pfam" id="PF18796">
    <property type="entry name" value="LPD1"/>
    <property type="match status" value="1"/>
</dbReference>
<keyword evidence="6" id="KW-1185">Reference proteome</keyword>
<dbReference type="Proteomes" id="UP001156690">
    <property type="component" value="Unassembled WGS sequence"/>
</dbReference>
<name>A0AAV5NQM8_9VIBR</name>
<feature type="region of interest" description="Disordered" evidence="1">
    <location>
        <begin position="352"/>
        <end position="433"/>
    </location>
</feature>
<dbReference type="NCBIfam" id="NF032893">
    <property type="entry name" value="tail-700"/>
    <property type="match status" value="1"/>
</dbReference>
<dbReference type="Pfam" id="PF18799">
    <property type="entry name" value="LPD5"/>
    <property type="match status" value="1"/>
</dbReference>
<comment type="caution">
    <text evidence="5">The sequence shown here is derived from an EMBL/GenBank/DDBJ whole genome shotgun (WGS) entry which is preliminary data.</text>
</comment>
<evidence type="ECO:0000259" key="4">
    <source>
        <dbReference type="Pfam" id="PF18858"/>
    </source>
</evidence>
<gene>
    <name evidence="5" type="ORF">GCM10007932_22810</name>
</gene>
<dbReference type="InterPro" id="IPR040651">
    <property type="entry name" value="LPD5"/>
</dbReference>
<dbReference type="EMBL" id="BSNX01000022">
    <property type="protein sequence ID" value="GLQ72921.1"/>
    <property type="molecule type" value="Genomic_DNA"/>
</dbReference>
<evidence type="ECO:0000259" key="3">
    <source>
        <dbReference type="Pfam" id="PF18799"/>
    </source>
</evidence>
<feature type="domain" description="Large polyvalent protein-associated" evidence="2">
    <location>
        <begin position="879"/>
        <end position="962"/>
    </location>
</feature>
<dbReference type="InterPro" id="IPR041047">
    <property type="entry name" value="LPD1"/>
</dbReference>
<evidence type="ECO:0000259" key="2">
    <source>
        <dbReference type="Pfam" id="PF18796"/>
    </source>
</evidence>
<evidence type="ECO:0000313" key="6">
    <source>
        <dbReference type="Proteomes" id="UP001156690"/>
    </source>
</evidence>
<sequence>MAEQTDVMTSFQLPEDFQLLPPPEPRPDTDVTVTDALKAFGVGAADLAAGVGEVAEQTLGLGGSLRELAHSGSQALRRSMTDDGQTALRTPLFTETDGGNLTWGEGAGDLDVWAMKIANGLGSMAGMLIPGGAVGQAARITLGQAITRSMLKRGASLNVAQQVAEKVVRHMASATAIGTGLTGSLGATAIDVATQVKDMDTAWLAAHSPYFRHQVNALARQAQVKNATQILKQAKEATAQRVSAAVLSDPVAIAGSTVGALGDRVLFGALTNRLRGGILKSGVRSGLAEGSAESAENLGHTYAANTQLNTIVGTDRAPLEGAKAAMAEGFSVGAITGSVPGMIGGWRGKGVVAQPEAKPSSNAPEPELETDSLPPRPTPTQHESPSPPHNPQPQAAALPVTPRSPSPIPPTEPNDVEPSPHSSSSVRAPDAAALSPQEKIVDFGDVLHGARKHLWGQYGQAMEHHPSDEEWRRKPLSQLFPKPNLSALIKQKVPPERALLLSVLRERLPPKPKLASKVASWRVSVEKTLALSRQLVQPLADESLPDAVSRAIAHTDLPILMKAAQGLTPEQLTRLAKLKVNRGQYTQLNGARFTPARTFYHATEGNKRQALTERVSTEAEMVTALQQWVRDPNDAAESGRRKVNLKVYRTRDPHPERFIGVDVGKRHVRLIGGFASAQAAREHLNTHRDTLEKEVLALRKKLTQEQRTPHNRRRAGKPRREGKVTPESFTRTFGFRGVQFGNWVEDKRRQAELNDAHDALVDLADALDLPPKAVSLNGTLGLAFGARGKGKAKAHYEPGTLVINLTKPKGAGSLAHEWFHAIDHHLGRREGSALSEFLTDIAHTPLEKKALRQALTQSVKQLREAVMRTDLPKRSARLDRFKSRPYWASMTEMTARAFEAYIIARNRNVGITNDYLANVLNEADWQRQFGHDSDMDYAYPTQSELNTEIAPAFDRLFEVLDTQVNGEHVQLFSRTKSAQTSAESRKASLAPDQVARISRHWLKHYQGETRVRIKVVKTASDLPYDKGRGEVHAVYEPSTQTVTLVASSLRSPEQVRRALRHEILVHHGLRSVLGEHEHVAILRAIQGSRHHPSLQPLWDEVRTRYGELNLAEQAEEVMALAAEQTRPAIKRWWDALLSKLWAALKRLGWFPSTVRRSELLHLIDTLEQRIANKSARPNTVSSEVMFSRTKSASFEAALNATTPQRRLKGILSHIGYAAKQTFGGSKGLGAITLRQLADLSQSQLPSVQHYVNTVHQMLTRRNQWAYEAGEMAQRIQKWASKHQQTADTLFDIAHLATVDGVDPDGAFVSAKAPLEKAIRHLEKVNEGSHKTSAQMRELKAYRRQLESEPLRQVKHQALKTRFDALPDEAKQHYRTMRDAYQARHRQYRTLLEQQIERADIDNRLKKKRLADLKLQFELQSVMAPYFPLARFGEYWLSSVDEQGEKHFLMFESEKAQQDASKRLRTAGFTVSTGRAVEGLSPMEGASLNFVLDLMHHVDDTQLNDLKKSELKDTIYQLYLQSLPTRSMRKQFLHRKKTKGWSNDALRALASNMMRGAYQLARLEYSDTLSQLAADTKKAAQVSNSNQASRYAEELLKRHEWIMNPSHSTVAQHLTSMGFIWMLGASPAAAMVNLTQNMVVALPILASRFGLRRAAGELLRTMASYPLTQGSVKRKLQGEERQAYQQWHDTGLLDVTQSHELAGIAESKNWEYNARYDRVMNWIARLFHQAEVYNRETTAIAAYRLARADGQSHADATHFAEDATWKAHFDYTNANRARYMQPPFMKVLTQFKQYSQSMTYYLMRNAYLSMRGMNKETRTEARRQLVGTLAMTSLLGGVSALPLSLVYGMANALNAAMGDDDVPWDAETEFKRYLYNALGNKTLVNGILYGVGGAGLSPRISLDQLWIRDPTRDLDGEQIWSFYARQVAGPVLGGIVLSGIRGSEKMAQGEYWRGVEMVMPKFVRDPMKAYRYHEEGALSSKGLAYKEASAFTWVELALQAGGLSDSDLMKQYDTNRALKSYERHVLDRRQQLMTAYWLAWKGRDAQLMVMVKKAVRRFNQHYPSLSLDPSALRRSIRQRLRYGKESVHGLHLNQKLVASLLSHAPSHHSLP</sequence>
<proteinExistence type="predicted"/>
<organism evidence="5 6">
    <name type="scientific">Vibrio penaeicida</name>
    <dbReference type="NCBI Taxonomy" id="104609"/>
    <lineage>
        <taxon>Bacteria</taxon>
        <taxon>Pseudomonadati</taxon>
        <taxon>Pseudomonadota</taxon>
        <taxon>Gammaproteobacteria</taxon>
        <taxon>Vibrionales</taxon>
        <taxon>Vibrionaceae</taxon>
        <taxon>Vibrio</taxon>
    </lineage>
</organism>
<feature type="domain" description="Large polyvalent protein-associated" evidence="4">
    <location>
        <begin position="1226"/>
        <end position="1413"/>
    </location>
</feature>
<dbReference type="InterPro" id="IPR041639">
    <property type="entry name" value="LPD39"/>
</dbReference>
<dbReference type="Pfam" id="PF18858">
    <property type="entry name" value="LPD39"/>
    <property type="match status" value="1"/>
</dbReference>
<evidence type="ECO:0008006" key="7">
    <source>
        <dbReference type="Google" id="ProtNLM"/>
    </source>
</evidence>
<feature type="region of interest" description="Disordered" evidence="1">
    <location>
        <begin position="703"/>
        <end position="724"/>
    </location>
</feature>